<feature type="domain" description="RCK C-terminal" evidence="4">
    <location>
        <begin position="255"/>
        <end position="339"/>
    </location>
</feature>
<dbReference type="SUPFAM" id="SSF81324">
    <property type="entry name" value="Voltage-gated potassium channels"/>
    <property type="match status" value="1"/>
</dbReference>
<dbReference type="SUPFAM" id="SSF116726">
    <property type="entry name" value="TrkA C-terminal domain-like"/>
    <property type="match status" value="1"/>
</dbReference>
<dbReference type="RefSeq" id="WP_077198776.1">
    <property type="nucleotide sequence ID" value="NZ_LBFC01000023.1"/>
</dbReference>
<gene>
    <name evidence="5" type="ORF">XJ44_08785</name>
</gene>
<protein>
    <submittedName>
        <fullName evidence="5">Potassium channel protein</fullName>
    </submittedName>
</protein>
<dbReference type="Gene3D" id="3.40.50.720">
    <property type="entry name" value="NAD(P)-binding Rossmann-like Domain"/>
    <property type="match status" value="1"/>
</dbReference>
<dbReference type="Gene3D" id="3.30.70.1450">
    <property type="entry name" value="Regulator of K+ conductance, C-terminal domain"/>
    <property type="match status" value="1"/>
</dbReference>
<keyword evidence="5" id="KW-0813">Transport</keyword>
<proteinExistence type="predicted"/>
<dbReference type="SUPFAM" id="SSF51735">
    <property type="entry name" value="NAD(P)-binding Rossmann-fold domains"/>
    <property type="match status" value="1"/>
</dbReference>
<accession>A0ABX3IJ51</accession>
<keyword evidence="2" id="KW-0812">Transmembrane</keyword>
<dbReference type="InterPro" id="IPR036721">
    <property type="entry name" value="RCK_C_sf"/>
</dbReference>
<evidence type="ECO:0000256" key="2">
    <source>
        <dbReference type="SAM" id="Phobius"/>
    </source>
</evidence>
<evidence type="ECO:0000256" key="1">
    <source>
        <dbReference type="ARBA" id="ARBA00004651"/>
    </source>
</evidence>
<keyword evidence="2" id="KW-0472">Membrane</keyword>
<dbReference type="InterPro" id="IPR006037">
    <property type="entry name" value="RCK_C"/>
</dbReference>
<evidence type="ECO:0000259" key="3">
    <source>
        <dbReference type="PROSITE" id="PS51201"/>
    </source>
</evidence>
<comment type="caution">
    <text evidence="5">The sequence shown here is derived from an EMBL/GenBank/DDBJ whole genome shotgun (WGS) entry which is preliminary data.</text>
</comment>
<sequence length="339" mass="37781">MNENVGKLLIKQIFLFTVLILIVLITGVLYYHLFEGLPLVDAFFFTAITISTVGYEMPETLSTTGRIFTSILIFMGISVVLYGISSVTAIIVEGKLSDYMKERRNRKMIEKMQNHIIVVGAGKTGQYVIAELIREKESFLIIDKSEENVKRLLEMYSIEVPYIVGDAAEEDILLNAGISKAKALITTLPEDSVNVFVVLSARTLNPSLTIISKVTDVSSIRKLIYAGATTVVAAAEIAGTRMARLTTRPESVNFVDLFAFGNEQYRIEEIKIVKNSVLVNKKISDLDIGKKFKVMVLAVNREGDTIFGPSGDLELRENDALMIMGRKENIDEFKKFSDI</sequence>
<evidence type="ECO:0000313" key="6">
    <source>
        <dbReference type="Proteomes" id="UP000242616"/>
    </source>
</evidence>
<dbReference type="InterPro" id="IPR003148">
    <property type="entry name" value="RCK_N"/>
</dbReference>
<dbReference type="PANTHER" id="PTHR43833:SF9">
    <property type="entry name" value="POTASSIUM CHANNEL PROTEIN YUGO-RELATED"/>
    <property type="match status" value="1"/>
</dbReference>
<dbReference type="Pfam" id="PF02080">
    <property type="entry name" value="TrkA_C"/>
    <property type="match status" value="1"/>
</dbReference>
<reference evidence="5 6" key="1">
    <citation type="submission" date="2015-06" db="EMBL/GenBank/DDBJ databases">
        <title>Genome sequencing of Thermotogales isolates from hydrothermal vents.</title>
        <authorList>
            <person name="Haverkamp T.H."/>
            <person name="Kublanov I.V."/>
            <person name="Nesbo C.L."/>
        </authorList>
    </citation>
    <scope>NUCLEOTIDE SEQUENCE [LARGE SCALE GENOMIC DNA]</scope>
    <source>
        <strain evidence="6">ik275mar</strain>
    </source>
</reference>
<feature type="transmembrane region" description="Helical" evidence="2">
    <location>
        <begin position="12"/>
        <end position="31"/>
    </location>
</feature>
<dbReference type="PROSITE" id="PS51201">
    <property type="entry name" value="RCK_N"/>
    <property type="match status" value="1"/>
</dbReference>
<evidence type="ECO:0000259" key="4">
    <source>
        <dbReference type="PROSITE" id="PS51202"/>
    </source>
</evidence>
<dbReference type="InterPro" id="IPR050721">
    <property type="entry name" value="Trk_Ktr_HKT_K-transport"/>
</dbReference>
<dbReference type="PROSITE" id="PS51202">
    <property type="entry name" value="RCK_C"/>
    <property type="match status" value="1"/>
</dbReference>
<dbReference type="GO" id="GO:0034220">
    <property type="term" value="P:monoatomic ion transmembrane transport"/>
    <property type="evidence" value="ECO:0007669"/>
    <property type="project" value="UniProtKB-KW"/>
</dbReference>
<feature type="transmembrane region" description="Helical" evidence="2">
    <location>
        <begin position="37"/>
        <end position="55"/>
    </location>
</feature>
<organism evidence="5 6">
    <name type="scientific">Thermosipho affectus</name>
    <dbReference type="NCBI Taxonomy" id="660294"/>
    <lineage>
        <taxon>Bacteria</taxon>
        <taxon>Thermotogati</taxon>
        <taxon>Thermotogota</taxon>
        <taxon>Thermotogae</taxon>
        <taxon>Thermotogales</taxon>
        <taxon>Fervidobacteriaceae</taxon>
        <taxon>Thermosipho</taxon>
    </lineage>
</organism>
<feature type="transmembrane region" description="Helical" evidence="2">
    <location>
        <begin position="67"/>
        <end position="92"/>
    </location>
</feature>
<keyword evidence="6" id="KW-1185">Reference proteome</keyword>
<evidence type="ECO:0000313" key="5">
    <source>
        <dbReference type="EMBL" id="ONN26547.1"/>
    </source>
</evidence>
<dbReference type="Pfam" id="PF02254">
    <property type="entry name" value="TrkA_N"/>
    <property type="match status" value="1"/>
</dbReference>
<dbReference type="EMBL" id="LBFC01000023">
    <property type="protein sequence ID" value="ONN26547.1"/>
    <property type="molecule type" value="Genomic_DNA"/>
</dbReference>
<feature type="domain" description="RCK N-terminal" evidence="3">
    <location>
        <begin position="113"/>
        <end position="233"/>
    </location>
</feature>
<dbReference type="Pfam" id="PF07885">
    <property type="entry name" value="Ion_trans_2"/>
    <property type="match status" value="1"/>
</dbReference>
<name>A0ABX3IJ51_9BACT</name>
<keyword evidence="2" id="KW-1133">Transmembrane helix</keyword>
<dbReference type="InterPro" id="IPR013099">
    <property type="entry name" value="K_chnl_dom"/>
</dbReference>
<keyword evidence="5" id="KW-0406">Ion transport</keyword>
<comment type="subcellular location">
    <subcellularLocation>
        <location evidence="1">Cell membrane</location>
        <topology evidence="1">Multi-pass membrane protein</topology>
    </subcellularLocation>
</comment>
<dbReference type="Proteomes" id="UP000242616">
    <property type="component" value="Unassembled WGS sequence"/>
</dbReference>
<dbReference type="PANTHER" id="PTHR43833">
    <property type="entry name" value="POTASSIUM CHANNEL PROTEIN 2-RELATED-RELATED"/>
    <property type="match status" value="1"/>
</dbReference>
<keyword evidence="5" id="KW-0407">Ion channel</keyword>
<dbReference type="InterPro" id="IPR036291">
    <property type="entry name" value="NAD(P)-bd_dom_sf"/>
</dbReference>
<dbReference type="Gene3D" id="1.10.287.70">
    <property type="match status" value="1"/>
</dbReference>